<gene>
    <name evidence="2" type="ORF">LF65_03101</name>
</gene>
<name>A0A0B5QS51_CLOBE</name>
<reference evidence="3" key="1">
    <citation type="submission" date="2014-12" db="EMBL/GenBank/DDBJ databases">
        <title>Genome sequence of Clostridium beijerinckii strain 59B.</title>
        <authorList>
            <person name="Little G.T."/>
            <person name="Minton N.P."/>
        </authorList>
    </citation>
    <scope>NUCLEOTIDE SEQUENCE [LARGE SCALE GENOMIC DNA]</scope>
    <source>
        <strain evidence="3">59B</strain>
    </source>
</reference>
<accession>A0A0B5QS51</accession>
<evidence type="ECO:0000256" key="1">
    <source>
        <dbReference type="SAM" id="MobiDB-lite"/>
    </source>
</evidence>
<dbReference type="AlphaFoldDB" id="A0A0B5QS51"/>
<dbReference type="Proteomes" id="UP000031866">
    <property type="component" value="Chromosome"/>
</dbReference>
<dbReference type="EMBL" id="CP010086">
    <property type="protein sequence ID" value="AJG99668.1"/>
    <property type="molecule type" value="Genomic_DNA"/>
</dbReference>
<evidence type="ECO:0000313" key="2">
    <source>
        <dbReference type="EMBL" id="AJG99668.1"/>
    </source>
</evidence>
<feature type="region of interest" description="Disordered" evidence="1">
    <location>
        <begin position="36"/>
        <end position="60"/>
    </location>
</feature>
<dbReference type="KEGG" id="cbei:LF65_03101"/>
<dbReference type="OrthoDB" id="1920222at2"/>
<organism evidence="2 3">
    <name type="scientific">Clostridium beijerinckii</name>
    <name type="common">Clostridium MP</name>
    <dbReference type="NCBI Taxonomy" id="1520"/>
    <lineage>
        <taxon>Bacteria</taxon>
        <taxon>Bacillati</taxon>
        <taxon>Bacillota</taxon>
        <taxon>Clostridia</taxon>
        <taxon>Eubacteriales</taxon>
        <taxon>Clostridiaceae</taxon>
        <taxon>Clostridium</taxon>
    </lineage>
</organism>
<proteinExistence type="predicted"/>
<sequence>MELMYVKYINGERHSIIKNGDDIIMSNSKIIKFDSAKKQKSNEHTPCLKKKNNQVHNNSNDKINEKITDFFFNAIHKNYLSNRNK</sequence>
<protein>
    <submittedName>
        <fullName evidence="2">Uncharacterized protein</fullName>
    </submittedName>
</protein>
<dbReference type="RefSeq" id="WP_041897180.1">
    <property type="nucleotide sequence ID" value="NZ_CP010086.2"/>
</dbReference>
<evidence type="ECO:0000313" key="3">
    <source>
        <dbReference type="Proteomes" id="UP000031866"/>
    </source>
</evidence>